<dbReference type="AlphaFoldDB" id="M1PZH5"/>
<dbReference type="KEGG" id="mmaz:MmTuc01_2441"/>
<organism evidence="1 2">
    <name type="scientific">Methanosarcina mazei Tuc01</name>
    <dbReference type="NCBI Taxonomy" id="1236903"/>
    <lineage>
        <taxon>Archaea</taxon>
        <taxon>Methanobacteriati</taxon>
        <taxon>Methanobacteriota</taxon>
        <taxon>Stenosarchaea group</taxon>
        <taxon>Methanomicrobia</taxon>
        <taxon>Methanosarcinales</taxon>
        <taxon>Methanosarcinaceae</taxon>
        <taxon>Methanosarcina</taxon>
    </lineage>
</organism>
<dbReference type="HOGENOM" id="CLU_3194530_0_0_2"/>
<dbReference type="EMBL" id="CP004144">
    <property type="protein sequence ID" value="AGF97751.1"/>
    <property type="molecule type" value="Genomic_DNA"/>
</dbReference>
<evidence type="ECO:0000313" key="2">
    <source>
        <dbReference type="Proteomes" id="UP000011718"/>
    </source>
</evidence>
<sequence length="45" mass="5005">MFSLKSFKVTGSGLLEQESLLDGIKTRKFRESETWGKSAKIGNKA</sequence>
<proteinExistence type="predicted"/>
<reference evidence="1 2" key="1">
    <citation type="journal article" date="2013" name="Genome Announc.">
        <title>Complete Genome of a Methanosarcina mazei Strain Isolated from Sediment Samples from an Amazonian Flooded Area.</title>
        <authorList>
            <person name="Assis das Gracas D."/>
            <person name="Thiago Juca Ramos R."/>
            <person name="Vieira Araujo A.C."/>
            <person name="Zahlouth R."/>
            <person name="Ribeiro Carneiro A."/>
            <person name="Souza Lopes T."/>
            <person name="Azevedo Barauna R."/>
            <person name="Azevedo V."/>
            <person name="Cruz Schneider M.P."/>
            <person name="Pellizari V.H."/>
            <person name="Silva A."/>
        </authorList>
    </citation>
    <scope>NUCLEOTIDE SEQUENCE [LARGE SCALE GENOMIC DNA]</scope>
    <source>
        <strain evidence="1 2">Tuc01</strain>
    </source>
</reference>
<dbReference type="Proteomes" id="UP000011718">
    <property type="component" value="Chromosome"/>
</dbReference>
<protein>
    <submittedName>
        <fullName evidence="1">Uncharacterized protein</fullName>
    </submittedName>
</protein>
<gene>
    <name evidence="1" type="ORF">MmTuc01_2441</name>
</gene>
<evidence type="ECO:0000313" key="1">
    <source>
        <dbReference type="EMBL" id="AGF97751.1"/>
    </source>
</evidence>
<dbReference type="BioCyc" id="MMAZ1236903:G139K-2334-MONOMER"/>
<accession>M1PZH5</accession>
<name>M1PZH5_METMZ</name>